<feature type="domain" description="2-oxoglutarate dehydrogenase E1 component N-terminal" evidence="2">
    <location>
        <begin position="8"/>
        <end position="38"/>
    </location>
</feature>
<dbReference type="EMBL" id="UINC01179831">
    <property type="protein sequence ID" value="SVD88718.1"/>
    <property type="molecule type" value="Genomic_DNA"/>
</dbReference>
<organism evidence="3">
    <name type="scientific">marine metagenome</name>
    <dbReference type="NCBI Taxonomy" id="408172"/>
    <lineage>
        <taxon>unclassified sequences</taxon>
        <taxon>metagenomes</taxon>
        <taxon>ecological metagenomes</taxon>
    </lineage>
</organism>
<evidence type="ECO:0000256" key="1">
    <source>
        <dbReference type="SAM" id="MobiDB-lite"/>
    </source>
</evidence>
<name>A0A382Z1V2_9ZZZZ</name>
<dbReference type="AlphaFoldDB" id="A0A382Z1V2"/>
<accession>A0A382Z1V2</accession>
<evidence type="ECO:0000313" key="3">
    <source>
        <dbReference type="EMBL" id="SVD88718.1"/>
    </source>
</evidence>
<protein>
    <recommendedName>
        <fullName evidence="2">2-oxoglutarate dehydrogenase E1 component N-terminal domain-containing protein</fullName>
    </recommendedName>
</protein>
<evidence type="ECO:0000259" key="2">
    <source>
        <dbReference type="Pfam" id="PF16078"/>
    </source>
</evidence>
<dbReference type="InterPro" id="IPR032106">
    <property type="entry name" value="2-oxogl_dehyd_N"/>
</dbReference>
<feature type="non-terminal residue" evidence="3">
    <location>
        <position position="1"/>
    </location>
</feature>
<sequence>VDLLREFHGPNAAYILELYEKYLADPNSVDAETRAGFARWTPPMDGPSPPQAPAAVAADVG</sequence>
<gene>
    <name evidence="3" type="ORF">METZ01_LOCUS441572</name>
</gene>
<reference evidence="3" key="1">
    <citation type="submission" date="2018-05" db="EMBL/GenBank/DDBJ databases">
        <authorList>
            <person name="Lanie J.A."/>
            <person name="Ng W.-L."/>
            <person name="Kazmierczak K.M."/>
            <person name="Andrzejewski T.M."/>
            <person name="Davidsen T.M."/>
            <person name="Wayne K.J."/>
            <person name="Tettelin H."/>
            <person name="Glass J.I."/>
            <person name="Rusch D."/>
            <person name="Podicherti R."/>
            <person name="Tsui H.-C.T."/>
            <person name="Winkler M.E."/>
        </authorList>
    </citation>
    <scope>NUCLEOTIDE SEQUENCE</scope>
</reference>
<dbReference type="Pfam" id="PF16078">
    <property type="entry name" value="2-oxogl_dehyd_N"/>
    <property type="match status" value="1"/>
</dbReference>
<feature type="non-terminal residue" evidence="3">
    <location>
        <position position="61"/>
    </location>
</feature>
<feature type="region of interest" description="Disordered" evidence="1">
    <location>
        <begin position="34"/>
        <end position="61"/>
    </location>
</feature>
<proteinExistence type="predicted"/>